<dbReference type="InterPro" id="IPR002052">
    <property type="entry name" value="DNA_methylase_N6_adenine_CS"/>
</dbReference>
<dbReference type="InterPro" id="IPR002941">
    <property type="entry name" value="DNA_methylase_N4/N6"/>
</dbReference>
<evidence type="ECO:0000313" key="9">
    <source>
        <dbReference type="Proteomes" id="UP000023795"/>
    </source>
</evidence>
<dbReference type="PATRIC" id="fig|1230338.3.peg.324"/>
<keyword evidence="9" id="KW-1185">Reference proteome</keyword>
<dbReference type="PROSITE" id="PS00092">
    <property type="entry name" value="N6_MTASE"/>
    <property type="match status" value="1"/>
</dbReference>
<evidence type="ECO:0000256" key="5">
    <source>
        <dbReference type="ARBA" id="ARBA00022691"/>
    </source>
</evidence>
<comment type="caution">
    <text evidence="8">The sequence shown here is derived from an EMBL/GenBank/DDBJ whole genome shotgun (WGS) entry which is preliminary data.</text>
</comment>
<dbReference type="Pfam" id="PF01555">
    <property type="entry name" value="N6_N4_Mtase"/>
    <property type="match status" value="1"/>
</dbReference>
<reference evidence="8 9" key="1">
    <citation type="journal article" date="2013" name="Genome Announc.">
        <title>Genome Sequence of Moraxella macacae 0408225, a Novel Bacterial Species Isolated from a Cynomolgus Macaque with Epistaxis.</title>
        <authorList>
            <person name="Ladner J.T."/>
            <person name="Whitehouse C.A."/>
            <person name="Koroleva G.I."/>
            <person name="Palacios G.F."/>
        </authorList>
    </citation>
    <scope>NUCLEOTIDE SEQUENCE [LARGE SCALE GENOMIC DNA]</scope>
    <source>
        <strain evidence="8 9">0408225</strain>
    </source>
</reference>
<evidence type="ECO:0000256" key="1">
    <source>
        <dbReference type="ARBA" id="ARBA00006594"/>
    </source>
</evidence>
<dbReference type="REBASE" id="62222">
    <property type="entry name" value="M.Mma225ORF1470P"/>
</dbReference>
<keyword evidence="3 8" id="KW-0489">Methyltransferase</keyword>
<dbReference type="Gene3D" id="3.40.50.150">
    <property type="entry name" value="Vaccinia Virus protein VP39"/>
    <property type="match status" value="1"/>
</dbReference>
<dbReference type="SUPFAM" id="SSF53335">
    <property type="entry name" value="S-adenosyl-L-methionine-dependent methyltransferases"/>
    <property type="match status" value="1"/>
</dbReference>
<evidence type="ECO:0000256" key="2">
    <source>
        <dbReference type="ARBA" id="ARBA00011900"/>
    </source>
</evidence>
<dbReference type="GO" id="GO:0032259">
    <property type="term" value="P:methylation"/>
    <property type="evidence" value="ECO:0007669"/>
    <property type="project" value="UniProtKB-KW"/>
</dbReference>
<dbReference type="GO" id="GO:0003677">
    <property type="term" value="F:DNA binding"/>
    <property type="evidence" value="ECO:0007669"/>
    <property type="project" value="InterPro"/>
</dbReference>
<proteinExistence type="inferred from homology"/>
<dbReference type="EC" id="2.1.1.72" evidence="2"/>
<dbReference type="GO" id="GO:0009007">
    <property type="term" value="F:site-specific DNA-methyltransferase (adenine-specific) activity"/>
    <property type="evidence" value="ECO:0007669"/>
    <property type="project" value="UniProtKB-EC"/>
</dbReference>
<name>L2F7N1_9GAMM</name>
<gene>
    <name evidence="8" type="ORF">MOMA_01470</name>
</gene>
<dbReference type="eggNOG" id="COG2189">
    <property type="taxonomic scope" value="Bacteria"/>
</dbReference>
<dbReference type="Proteomes" id="UP000023795">
    <property type="component" value="Unassembled WGS sequence"/>
</dbReference>
<evidence type="ECO:0000256" key="3">
    <source>
        <dbReference type="ARBA" id="ARBA00022603"/>
    </source>
</evidence>
<sequence length="624" mass="71471">MTLKMHTPNLVDNNITKLAKLFPNCITETAKTDDSGNPVTDKNGKILYELGVDFEILKQELSHTVIDGSKERYRLDWVGKREAIVTANSPIAKTLRPVRSESVDFDTTQNLFIEGDNLEALKILQESYLGKIKMIYIDPPYNTGNDFIYNDDFAEDTQEFFERSGQIDEEGNRLIANTESNGRFHSDWLSMMYSRLKLARNLLADDGVIFISIDDNEQANLKNLANELFGSENVEMFIWNKEAEGKSGTLKQTKRFRKIHEYIMVAYKNIELSNFNKIREALIGKENTLQTANLAVNTDKENTSHENYFTITNPSGLEFTRQWKWDKTHIEQLIKDDLIYWGSDGNKQPRLIIPTDDRRTTFLESILNYGGTTIGRKDFEDLMGEGLFTYPKPLILIKKIIESVIGKDDSILDFFAGSSTTAHAVMQLNAEDGGKRKFIMVQIPEATDEKSEAYKAGFANIADISKERIRRARAKIKADNQDKDLSHLDTGFRVLKIDTTNMRDVYYYPHEYTQEMLVDLIDNIKPDRTAEDLLFQFLLDIGVSLSLPIVSIEINNHPVYQVGNDENLIVASMDYIDTAMVNEIVKLKPHKFVTSERAIVNDSDKTNIKERFKQLSSQTEVWFI</sequence>
<dbReference type="InterPro" id="IPR002295">
    <property type="entry name" value="N4/N6-MTase_EcoPI_Mod-like"/>
</dbReference>
<keyword evidence="4 8" id="KW-0808">Transferase</keyword>
<organism evidence="8 9">
    <name type="scientific">Moraxella macacae 0408225</name>
    <dbReference type="NCBI Taxonomy" id="1230338"/>
    <lineage>
        <taxon>Bacteria</taxon>
        <taxon>Pseudomonadati</taxon>
        <taxon>Pseudomonadota</taxon>
        <taxon>Gammaproteobacteria</taxon>
        <taxon>Moraxellales</taxon>
        <taxon>Moraxellaceae</taxon>
        <taxon>Moraxella</taxon>
    </lineage>
</organism>
<dbReference type="AlphaFoldDB" id="L2F7N1"/>
<feature type="domain" description="DNA methylase N-4/N-6" evidence="7">
    <location>
        <begin position="132"/>
        <end position="443"/>
    </location>
</feature>
<evidence type="ECO:0000313" key="8">
    <source>
        <dbReference type="EMBL" id="ELA09037.1"/>
    </source>
</evidence>
<dbReference type="PIRSF" id="PIRSF015855">
    <property type="entry name" value="TypeIII_Mtase_mKpnI"/>
    <property type="match status" value="1"/>
</dbReference>
<comment type="catalytic activity">
    <reaction evidence="6">
        <text>a 2'-deoxyadenosine in DNA + S-adenosyl-L-methionine = an N(6)-methyl-2'-deoxyadenosine in DNA + S-adenosyl-L-homocysteine + H(+)</text>
        <dbReference type="Rhea" id="RHEA:15197"/>
        <dbReference type="Rhea" id="RHEA-COMP:12418"/>
        <dbReference type="Rhea" id="RHEA-COMP:12419"/>
        <dbReference type="ChEBI" id="CHEBI:15378"/>
        <dbReference type="ChEBI" id="CHEBI:57856"/>
        <dbReference type="ChEBI" id="CHEBI:59789"/>
        <dbReference type="ChEBI" id="CHEBI:90615"/>
        <dbReference type="ChEBI" id="CHEBI:90616"/>
        <dbReference type="EC" id="2.1.1.72"/>
    </reaction>
</comment>
<dbReference type="PRINTS" id="PR00506">
    <property type="entry name" value="D21N6MTFRASE"/>
</dbReference>
<comment type="similarity">
    <text evidence="1">Belongs to the N(4)/N(6)-methyltransferase family.</text>
</comment>
<dbReference type="GO" id="GO:0008170">
    <property type="term" value="F:N-methyltransferase activity"/>
    <property type="evidence" value="ECO:0007669"/>
    <property type="project" value="InterPro"/>
</dbReference>
<protein>
    <recommendedName>
        <fullName evidence="2">site-specific DNA-methyltransferase (adenine-specific)</fullName>
        <ecNumber evidence="2">2.1.1.72</ecNumber>
    </recommendedName>
</protein>
<keyword evidence="5" id="KW-0949">S-adenosyl-L-methionine</keyword>
<dbReference type="EMBL" id="ANIN01000001">
    <property type="protein sequence ID" value="ELA09037.1"/>
    <property type="molecule type" value="Genomic_DNA"/>
</dbReference>
<dbReference type="RefSeq" id="WP_009501440.1">
    <property type="nucleotide sequence ID" value="NZ_ANIN01000001.1"/>
</dbReference>
<evidence type="ECO:0000259" key="7">
    <source>
        <dbReference type="Pfam" id="PF01555"/>
    </source>
</evidence>
<evidence type="ECO:0000256" key="6">
    <source>
        <dbReference type="ARBA" id="ARBA00047942"/>
    </source>
</evidence>
<dbReference type="STRING" id="1230338.MOMA_01470"/>
<evidence type="ECO:0000256" key="4">
    <source>
        <dbReference type="ARBA" id="ARBA00022679"/>
    </source>
</evidence>
<dbReference type="OrthoDB" id="9816043at2"/>
<dbReference type="InterPro" id="IPR029063">
    <property type="entry name" value="SAM-dependent_MTases_sf"/>
</dbReference>
<accession>L2F7N1</accession>